<proteinExistence type="predicted"/>
<keyword evidence="2" id="KW-1185">Reference proteome</keyword>
<sequence>MKILHIIAQLPSKTGSGVYFSNLIKELNKNNENYAIYGHQDCVEYDFDVIPDENKFPINFNNSKLDFHIVGMSDVMPYNSTRYKDMTPKMLNTWLNNFKVQILNAYNEIKPDIIICHHLWILTSLTLDLLRDRCDKIIGICHGTDIRQALQNPRLKNRYVKNLNRLDKVFALSENQVSEIVTTYNIDKNKIHVSGGGYNQDYFYKDEKLRYDENNQFINLVYAGKIADAKGVFELIDAYKQLDYDNTIILNIIGTPQGENIERIHKKLDNTKNIKLFNAKNQKSLAHLFRYSSIFILPSYYEGLGLVAIEALASGMYIVSTKLDALMEVLGDDVNNSNAIEYVDLPRLKNVDTPYEKDIPEFVNRLAKAIDIQVQRVKNKERISDEVLNSVAKHSWENIANEIFNEITRESYEELNEYRKLNLGNA</sequence>
<name>A0AC61MTA4_9FIRM</name>
<evidence type="ECO:0000313" key="1">
    <source>
        <dbReference type="EMBL" id="QQK08862.1"/>
    </source>
</evidence>
<evidence type="ECO:0000313" key="2">
    <source>
        <dbReference type="Proteomes" id="UP000595814"/>
    </source>
</evidence>
<dbReference type="Proteomes" id="UP000595814">
    <property type="component" value="Chromosome"/>
</dbReference>
<accession>A0AC61MTA4</accession>
<reference evidence="1 2" key="1">
    <citation type="journal article" date="2022" name="Int. J. Syst. Evol. Microbiol.">
        <title>Miniphocaeibacter halophilus sp. nov., an ammonium-tolerant acetate-producing bacterium isolated from a biogas system.</title>
        <authorList>
            <person name="Schnurer A."/>
            <person name="Singh A."/>
            <person name="Bi S."/>
            <person name="Qiao W."/>
            <person name="Westerholm M."/>
        </authorList>
    </citation>
    <scope>NUCLEOTIDE SEQUENCE [LARGE SCALE GENOMIC DNA]</scope>
    <source>
        <strain evidence="1 2">AMB_01</strain>
    </source>
</reference>
<dbReference type="EMBL" id="CP066744">
    <property type="protein sequence ID" value="QQK08862.1"/>
    <property type="molecule type" value="Genomic_DNA"/>
</dbReference>
<gene>
    <name evidence="1" type="ORF">JFY71_04820</name>
</gene>
<protein>
    <submittedName>
        <fullName evidence="1">Glycosyltransferase</fullName>
    </submittedName>
</protein>
<organism evidence="1 2">
    <name type="scientific">Miniphocaeibacter halophilus</name>
    <dbReference type="NCBI Taxonomy" id="2931922"/>
    <lineage>
        <taxon>Bacteria</taxon>
        <taxon>Bacillati</taxon>
        <taxon>Bacillota</taxon>
        <taxon>Tissierellia</taxon>
        <taxon>Tissierellales</taxon>
        <taxon>Peptoniphilaceae</taxon>
        <taxon>Miniphocaeibacter</taxon>
    </lineage>
</organism>